<feature type="region of interest" description="Disordered" evidence="1">
    <location>
        <begin position="392"/>
        <end position="546"/>
    </location>
</feature>
<dbReference type="GO" id="GO:0072572">
    <property type="term" value="F:poly-ADP-D-ribose binding"/>
    <property type="evidence" value="ECO:0007669"/>
    <property type="project" value="InterPro"/>
</dbReference>
<dbReference type="GO" id="GO:0016055">
    <property type="term" value="P:Wnt signaling pathway"/>
    <property type="evidence" value="ECO:0007669"/>
    <property type="project" value="InterPro"/>
</dbReference>
<comment type="caution">
    <text evidence="3">The sequence shown here is derived from an EMBL/GenBank/DDBJ whole genome shotgun (WGS) entry which is preliminary data.</text>
</comment>
<feature type="domain" description="WWE" evidence="2">
    <location>
        <begin position="1"/>
        <end position="66"/>
    </location>
</feature>
<feature type="compositionally biased region" description="Low complexity" evidence="1">
    <location>
        <begin position="423"/>
        <end position="439"/>
    </location>
</feature>
<dbReference type="SUPFAM" id="SSF117839">
    <property type="entry name" value="WWE domain"/>
    <property type="match status" value="2"/>
</dbReference>
<dbReference type="GO" id="GO:0008270">
    <property type="term" value="F:zinc ion binding"/>
    <property type="evidence" value="ECO:0007669"/>
    <property type="project" value="InterPro"/>
</dbReference>
<proteinExistence type="predicted"/>
<dbReference type="AlphaFoldDB" id="A0A812RRT2"/>
<dbReference type="InterPro" id="IPR004170">
    <property type="entry name" value="WWE_dom"/>
</dbReference>
<dbReference type="Gene3D" id="3.30.720.50">
    <property type="match status" value="2"/>
</dbReference>
<sequence length="618" mass="67041">MATWSWRVGDEFRAYDSETSARIEEAFQRQQSEARVRIAGSVYIIDFQQMRQVSAQNEKKWRAVRRSKEAGDSRGGYPPPPTHTIDEACGWFWREGDGFQAYDPQTSQRIEEAHGQGRSQVQISVGNSQYIIDFNRMRQVHVRDERKSREVRRGRGLEARASNPSSRELAQRAGLQVAFKGKVRSYHLTSKEAAQSIMQSRTFRASAKGMLGPFIYFAGSPEDCEGKAQGASLREGAVLQAEVDLGYSLVASQPMRDIPTAGSFLGIDSWSSLTEGVLHKAGCQSVYAAARGLVSRDEWAVPRNSQISSLTLKGYAESGRELPYWCWPDWVHALGGVVRVDMAAVDRVSAAAASMAAGPSAQTYGVRVNAAGRPIHDDGRFMSYAEARSRGWGGTAAQNPWNKHQQSLGGQGHSRQQLSDGYRGSTSTSQPSSSSTRRSNAWNEHQRSMGGRGYTREEMRATYNGGSRRGQPSQAAPARPSTAPTSSASSTRGTGRAPNPWNEHQRAMGGLGLSRSQMQSSYRTSHSPSMGGSTGRAPNPWNEHQRAMGGLGLSRAQMQASYHASHSPSMGMMGLGGGGMSLGGGGGGGGLSWNAFRSSVAGQGMSRSEMSSAYWAQK</sequence>
<dbReference type="InterPro" id="IPR037197">
    <property type="entry name" value="WWE_dom_sf"/>
</dbReference>
<protein>
    <recommendedName>
        <fullName evidence="2">WWE domain-containing protein</fullName>
    </recommendedName>
</protein>
<feature type="compositionally biased region" description="Basic and acidic residues" evidence="1">
    <location>
        <begin position="63"/>
        <end position="72"/>
    </location>
</feature>
<dbReference type="GO" id="GO:0061630">
    <property type="term" value="F:ubiquitin protein ligase activity"/>
    <property type="evidence" value="ECO:0007669"/>
    <property type="project" value="InterPro"/>
</dbReference>
<reference evidence="3" key="1">
    <citation type="submission" date="2021-02" db="EMBL/GenBank/DDBJ databases">
        <authorList>
            <person name="Dougan E. K."/>
            <person name="Rhodes N."/>
            <person name="Thang M."/>
            <person name="Chan C."/>
        </authorList>
    </citation>
    <scope>NUCLEOTIDE SEQUENCE</scope>
</reference>
<feature type="domain" description="WWE" evidence="2">
    <location>
        <begin position="77"/>
        <end position="153"/>
    </location>
</feature>
<evidence type="ECO:0000313" key="3">
    <source>
        <dbReference type="EMBL" id="CAE7451192.1"/>
    </source>
</evidence>
<dbReference type="GO" id="GO:0005737">
    <property type="term" value="C:cytoplasm"/>
    <property type="evidence" value="ECO:0007669"/>
    <property type="project" value="TreeGrafter"/>
</dbReference>
<dbReference type="EMBL" id="CAJNDS010002367">
    <property type="protein sequence ID" value="CAE7451192.1"/>
    <property type="molecule type" value="Genomic_DNA"/>
</dbReference>
<dbReference type="PROSITE" id="PS50918">
    <property type="entry name" value="WWE"/>
    <property type="match status" value="2"/>
</dbReference>
<feature type="region of interest" description="Disordered" evidence="1">
    <location>
        <begin position="63"/>
        <end position="82"/>
    </location>
</feature>
<feature type="compositionally biased region" description="Basic and acidic residues" evidence="1">
    <location>
        <begin position="145"/>
        <end position="158"/>
    </location>
</feature>
<feature type="region of interest" description="Disordered" evidence="1">
    <location>
        <begin position="145"/>
        <end position="168"/>
    </location>
</feature>
<dbReference type="InterPro" id="IPR018123">
    <property type="entry name" value="WWE-dom_subgr"/>
</dbReference>
<dbReference type="Proteomes" id="UP000604046">
    <property type="component" value="Unassembled WGS sequence"/>
</dbReference>
<feature type="compositionally biased region" description="Low complexity" evidence="1">
    <location>
        <begin position="469"/>
        <end position="497"/>
    </location>
</feature>
<gene>
    <name evidence="3" type="ORF">SNAT2548_LOCUS24694</name>
</gene>
<feature type="compositionally biased region" description="Polar residues" evidence="1">
    <location>
        <begin position="396"/>
        <end position="419"/>
    </location>
</feature>
<dbReference type="PANTHER" id="PTHR13417">
    <property type="entry name" value="E3 UBIQUITIN-PROTEIN LIGASE RNF146"/>
    <property type="match status" value="1"/>
</dbReference>
<name>A0A812RRT2_9DINO</name>
<dbReference type="Pfam" id="PF02825">
    <property type="entry name" value="WWE"/>
    <property type="match status" value="2"/>
</dbReference>
<organism evidence="3 4">
    <name type="scientific">Symbiodinium natans</name>
    <dbReference type="NCBI Taxonomy" id="878477"/>
    <lineage>
        <taxon>Eukaryota</taxon>
        <taxon>Sar</taxon>
        <taxon>Alveolata</taxon>
        <taxon>Dinophyceae</taxon>
        <taxon>Suessiales</taxon>
        <taxon>Symbiodiniaceae</taxon>
        <taxon>Symbiodinium</taxon>
    </lineage>
</organism>
<evidence type="ECO:0000313" key="4">
    <source>
        <dbReference type="Proteomes" id="UP000604046"/>
    </source>
</evidence>
<accession>A0A812RRT2</accession>
<evidence type="ECO:0000256" key="1">
    <source>
        <dbReference type="SAM" id="MobiDB-lite"/>
    </source>
</evidence>
<evidence type="ECO:0000259" key="2">
    <source>
        <dbReference type="PROSITE" id="PS50918"/>
    </source>
</evidence>
<keyword evidence="4" id="KW-1185">Reference proteome</keyword>
<dbReference type="PANTHER" id="PTHR13417:SF2">
    <property type="entry name" value="E3 UBIQUITIN-PROTEIN LIGASE RNF146"/>
    <property type="match status" value="1"/>
</dbReference>
<feature type="compositionally biased region" description="Polar residues" evidence="1">
    <location>
        <begin position="514"/>
        <end position="531"/>
    </location>
</feature>
<dbReference type="SMART" id="SM00678">
    <property type="entry name" value="WWE"/>
    <property type="match status" value="2"/>
</dbReference>
<dbReference type="GO" id="GO:0005634">
    <property type="term" value="C:nucleus"/>
    <property type="evidence" value="ECO:0007669"/>
    <property type="project" value="TreeGrafter"/>
</dbReference>
<dbReference type="GO" id="GO:0006511">
    <property type="term" value="P:ubiquitin-dependent protein catabolic process"/>
    <property type="evidence" value="ECO:0007669"/>
    <property type="project" value="TreeGrafter"/>
</dbReference>
<dbReference type="InterPro" id="IPR033509">
    <property type="entry name" value="RNF146"/>
</dbReference>